<dbReference type="AlphaFoldDB" id="A0A917B3T5"/>
<evidence type="ECO:0000259" key="2">
    <source>
        <dbReference type="Pfam" id="PF01370"/>
    </source>
</evidence>
<feature type="domain" description="NAD-dependent epimerase/dehydratase" evidence="2">
    <location>
        <begin position="3"/>
        <end position="213"/>
    </location>
</feature>
<evidence type="ECO:0000313" key="4">
    <source>
        <dbReference type="Proteomes" id="UP000598775"/>
    </source>
</evidence>
<protein>
    <recommendedName>
        <fullName evidence="2">NAD-dependent epimerase/dehydratase domain-containing protein</fullName>
    </recommendedName>
</protein>
<organism evidence="3 4">
    <name type="scientific">Subtercola lobariae</name>
    <dbReference type="NCBI Taxonomy" id="1588641"/>
    <lineage>
        <taxon>Bacteria</taxon>
        <taxon>Bacillati</taxon>
        <taxon>Actinomycetota</taxon>
        <taxon>Actinomycetes</taxon>
        <taxon>Micrococcales</taxon>
        <taxon>Microbacteriaceae</taxon>
        <taxon>Subtercola</taxon>
    </lineage>
</organism>
<dbReference type="PANTHER" id="PTHR43000">
    <property type="entry name" value="DTDP-D-GLUCOSE 4,6-DEHYDRATASE-RELATED"/>
    <property type="match status" value="1"/>
</dbReference>
<dbReference type="Pfam" id="PF01370">
    <property type="entry name" value="Epimerase"/>
    <property type="match status" value="1"/>
</dbReference>
<comment type="caution">
    <text evidence="3">The sequence shown here is derived from an EMBL/GenBank/DDBJ whole genome shotgun (WGS) entry which is preliminary data.</text>
</comment>
<keyword evidence="4" id="KW-1185">Reference proteome</keyword>
<dbReference type="InterPro" id="IPR001509">
    <property type="entry name" value="Epimerase_deHydtase"/>
</dbReference>
<proteinExistence type="inferred from homology"/>
<dbReference type="SUPFAM" id="SSF51735">
    <property type="entry name" value="NAD(P)-binding Rossmann-fold domains"/>
    <property type="match status" value="1"/>
</dbReference>
<evidence type="ECO:0000313" key="3">
    <source>
        <dbReference type="EMBL" id="GGF18241.1"/>
    </source>
</evidence>
<name>A0A917B3T5_9MICO</name>
<reference evidence="3 4" key="1">
    <citation type="journal article" date="2014" name="Int. J. Syst. Evol. Microbiol.">
        <title>Complete genome sequence of Corynebacterium casei LMG S-19264T (=DSM 44701T), isolated from a smear-ripened cheese.</title>
        <authorList>
            <consortium name="US DOE Joint Genome Institute (JGI-PGF)"/>
            <person name="Walter F."/>
            <person name="Albersmeier A."/>
            <person name="Kalinowski J."/>
            <person name="Ruckert C."/>
        </authorList>
    </citation>
    <scope>NUCLEOTIDE SEQUENCE [LARGE SCALE GENOMIC DNA]</scope>
    <source>
        <strain evidence="3 4">CGMCC 1.12976</strain>
    </source>
</reference>
<gene>
    <name evidence="3" type="ORF">GCM10011399_09930</name>
</gene>
<dbReference type="EMBL" id="BMGP01000002">
    <property type="protein sequence ID" value="GGF18241.1"/>
    <property type="molecule type" value="Genomic_DNA"/>
</dbReference>
<dbReference type="Proteomes" id="UP000598775">
    <property type="component" value="Unassembled WGS sequence"/>
</dbReference>
<dbReference type="InterPro" id="IPR036291">
    <property type="entry name" value="NAD(P)-bd_dom_sf"/>
</dbReference>
<comment type="similarity">
    <text evidence="1">Belongs to the NAD(P)-dependent epimerase/dehydratase family.</text>
</comment>
<accession>A0A917B3T5</accession>
<evidence type="ECO:0000256" key="1">
    <source>
        <dbReference type="ARBA" id="ARBA00007637"/>
    </source>
</evidence>
<sequence>MKVLIIGGTGNISASVVPLLLDAGHEVVCLTRGNSGKPAEGALHMRGDRNDADWFVPTVRAAAFDAVIDFFAFTPEQGVVNLEAYRGIRRVIHVSTVTTLGEVFDWLPVTEDHPARPTTPYGEKKNELDQLYLRAHYNDGFPVTIIKPSTTYGRQRVIRQIGIDTRWITRIETRRPILVLGDGNAIHHLLHVDDAALAFGGVLRHENTIGQIYHLVNPSSTRWTEVHDTAMRILGQQVPKVGVPVETLFALDPDRFQMARRIFAHNLLFTAEKIRRDIPEFAPRITLENGLADAFDHLHRHGLVEEVPEGDWEDNIINAQRSAFIAAGRANHEPRIHH</sequence>
<dbReference type="RefSeq" id="WP_188674738.1">
    <property type="nucleotide sequence ID" value="NZ_BMGP01000002.1"/>
</dbReference>
<dbReference type="Gene3D" id="3.40.50.720">
    <property type="entry name" value="NAD(P)-binding Rossmann-like Domain"/>
    <property type="match status" value="1"/>
</dbReference>